<dbReference type="AlphaFoldDB" id="A0AA88WS83"/>
<accession>A0AA88WS83</accession>
<dbReference type="Proteomes" id="UP001188597">
    <property type="component" value="Unassembled WGS sequence"/>
</dbReference>
<feature type="domain" description="Retrotransposon Copia-like N-terminal" evidence="1">
    <location>
        <begin position="18"/>
        <end position="51"/>
    </location>
</feature>
<name>A0AA88WS83_9ASTE</name>
<keyword evidence="3" id="KW-1185">Reference proteome</keyword>
<gene>
    <name evidence="2" type="ORF">RJ639_040152</name>
</gene>
<sequence length="339" mass="38498">MAAQKDGTDILCPIQLILDDANYLHWAQQMHRFLQGRRLWGYVSGSIKAPSRTDVAFEDNEADWVAENSKIISWFSDTSLHKINQLFGPFDTAKEVWDYLAATNTVSDLASQYQIDLDLHRLRQIPGQSIQDYYSQLAILWDKQTHPSQCTNCLVHYSHSRDSKQLRQFFIGLLDDYEDRRSSLLNRNPTPTLAAALAEKKSEEVRKKTAAILALPSSNQNFEMKDLGDLRYFLGLEVASHHTGYFLSQIKYASDLVSKSGVSLSDIVMSPMEENWEHSTLTGEPLSDLTYYRQLVGSLIYLTVTRPDIAYAFHRGTLSHGLHYPSASSLQLTAYSDAY</sequence>
<evidence type="ECO:0000259" key="1">
    <source>
        <dbReference type="Pfam" id="PF14244"/>
    </source>
</evidence>
<proteinExistence type="predicted"/>
<reference evidence="2" key="1">
    <citation type="submission" date="2022-12" db="EMBL/GenBank/DDBJ databases">
        <title>Draft genome assemblies for two species of Escallonia (Escalloniales).</title>
        <authorList>
            <person name="Chanderbali A."/>
            <person name="Dervinis C."/>
            <person name="Anghel I."/>
            <person name="Soltis D."/>
            <person name="Soltis P."/>
            <person name="Zapata F."/>
        </authorList>
    </citation>
    <scope>NUCLEOTIDE SEQUENCE</scope>
    <source>
        <strain evidence="2">UCBG64.0493</strain>
        <tissue evidence="2">Leaf</tissue>
    </source>
</reference>
<dbReference type="PANTHER" id="PTHR37610:SF80">
    <property type="entry name" value="RETROTRANSPOSON GAG DOMAIN-CONTAINING PROTEIN"/>
    <property type="match status" value="1"/>
</dbReference>
<dbReference type="PANTHER" id="PTHR37610">
    <property type="entry name" value="CCHC-TYPE DOMAIN-CONTAINING PROTEIN"/>
    <property type="match status" value="1"/>
</dbReference>
<dbReference type="EMBL" id="JAVXUP010000494">
    <property type="protein sequence ID" value="KAK3026615.1"/>
    <property type="molecule type" value="Genomic_DNA"/>
</dbReference>
<comment type="caution">
    <text evidence="2">The sequence shown here is derived from an EMBL/GenBank/DDBJ whole genome shotgun (WGS) entry which is preliminary data.</text>
</comment>
<dbReference type="InterPro" id="IPR029472">
    <property type="entry name" value="Copia-like_N"/>
</dbReference>
<evidence type="ECO:0000313" key="3">
    <source>
        <dbReference type="Proteomes" id="UP001188597"/>
    </source>
</evidence>
<evidence type="ECO:0000313" key="2">
    <source>
        <dbReference type="EMBL" id="KAK3026615.1"/>
    </source>
</evidence>
<dbReference type="Pfam" id="PF14244">
    <property type="entry name" value="Retrotran_gag_3"/>
    <property type="match status" value="1"/>
</dbReference>
<protein>
    <recommendedName>
        <fullName evidence="1">Retrotransposon Copia-like N-terminal domain-containing protein</fullName>
    </recommendedName>
</protein>
<organism evidence="2 3">
    <name type="scientific">Escallonia herrerae</name>
    <dbReference type="NCBI Taxonomy" id="1293975"/>
    <lineage>
        <taxon>Eukaryota</taxon>
        <taxon>Viridiplantae</taxon>
        <taxon>Streptophyta</taxon>
        <taxon>Embryophyta</taxon>
        <taxon>Tracheophyta</taxon>
        <taxon>Spermatophyta</taxon>
        <taxon>Magnoliopsida</taxon>
        <taxon>eudicotyledons</taxon>
        <taxon>Gunneridae</taxon>
        <taxon>Pentapetalae</taxon>
        <taxon>asterids</taxon>
        <taxon>campanulids</taxon>
        <taxon>Escalloniales</taxon>
        <taxon>Escalloniaceae</taxon>
        <taxon>Escallonia</taxon>
    </lineage>
</organism>